<evidence type="ECO:0000256" key="1">
    <source>
        <dbReference type="SAM" id="Phobius"/>
    </source>
</evidence>
<feature type="transmembrane region" description="Helical" evidence="1">
    <location>
        <begin position="30"/>
        <end position="50"/>
    </location>
</feature>
<dbReference type="GO" id="GO:0020037">
    <property type="term" value="F:heme binding"/>
    <property type="evidence" value="ECO:0007669"/>
    <property type="project" value="InterPro"/>
</dbReference>
<name>A0A3B0VB06_9ZZZZ</name>
<keyword evidence="1" id="KW-0472">Membrane</keyword>
<gene>
    <name evidence="2" type="ORF">MNBD_DELTA04-561</name>
</gene>
<dbReference type="AlphaFoldDB" id="A0A3B0VB06"/>
<evidence type="ECO:0000313" key="2">
    <source>
        <dbReference type="EMBL" id="VAW35377.1"/>
    </source>
</evidence>
<dbReference type="Gene3D" id="1.10.760.10">
    <property type="entry name" value="Cytochrome c-like domain"/>
    <property type="match status" value="1"/>
</dbReference>
<sequence length="132" mass="14618">MIRKNLNLCRETLTGEKPHGPGAQKRPRGLVLISSLSAVVLIIAATALLWNSSSAFAAANCTQLVTSRCEKCHYKTRICEKIQKRQGKGSWKRTIKNMVRHGAQLNAAEQKQLAYCLSTPTPDVLKLCELDK</sequence>
<keyword evidence="1" id="KW-1133">Transmembrane helix</keyword>
<dbReference type="EMBL" id="UOEY01000013">
    <property type="protein sequence ID" value="VAW35377.1"/>
    <property type="molecule type" value="Genomic_DNA"/>
</dbReference>
<protein>
    <submittedName>
        <fullName evidence="2">Uncharacterized protein</fullName>
    </submittedName>
</protein>
<keyword evidence="1" id="KW-0812">Transmembrane</keyword>
<dbReference type="GO" id="GO:0009055">
    <property type="term" value="F:electron transfer activity"/>
    <property type="evidence" value="ECO:0007669"/>
    <property type="project" value="InterPro"/>
</dbReference>
<proteinExistence type="predicted"/>
<dbReference type="InterPro" id="IPR036909">
    <property type="entry name" value="Cyt_c-like_dom_sf"/>
</dbReference>
<reference evidence="2" key="1">
    <citation type="submission" date="2018-06" db="EMBL/GenBank/DDBJ databases">
        <authorList>
            <person name="Zhirakovskaya E."/>
        </authorList>
    </citation>
    <scope>NUCLEOTIDE SEQUENCE</scope>
</reference>
<organism evidence="2">
    <name type="scientific">hydrothermal vent metagenome</name>
    <dbReference type="NCBI Taxonomy" id="652676"/>
    <lineage>
        <taxon>unclassified sequences</taxon>
        <taxon>metagenomes</taxon>
        <taxon>ecological metagenomes</taxon>
    </lineage>
</organism>
<accession>A0A3B0VB06</accession>